<sequence length="330" mass="37821">MPDFPFDVIVVILLRLPVKPLLRFSLILENYTLSSVNFESLDNAVELDNPLKSDDFLTVILGSCDGLICLINNGERELAIWNPSTRRCQKLPFTEDEYPGYATGAPHEIYGFGYDSVTDDYKLARFVQFLRRDDRDSFGSFVKVYSMKSNSWRRIEDFPYYLHCERFCGVLVCSALHWVVGRNLSDTANSVAAFDLTSEDYKLVPQPEFSDNTFRMNIAELGGCLCILCNHNKVRVDVWVMKDYGVKESWKKLFSVAQPEVIRSFKFVIPLAYSKSGVEVLLVQDYERLVCLVPLYGRGALLDEQGETYGPDKDDKRKEKDTPNKMINSR</sequence>
<accession>A0ACB7XCR6</accession>
<reference evidence="1 2" key="1">
    <citation type="journal article" date="2021" name="Hortic Res">
        <title>High-quality reference genome and annotation aids understanding of berry development for evergreen blueberry (Vaccinium darrowii).</title>
        <authorList>
            <person name="Yu J."/>
            <person name="Hulse-Kemp A.M."/>
            <person name="Babiker E."/>
            <person name="Staton M."/>
        </authorList>
    </citation>
    <scope>NUCLEOTIDE SEQUENCE [LARGE SCALE GENOMIC DNA]</scope>
    <source>
        <strain evidence="2">cv. NJ 8807/NJ 8810</strain>
        <tissue evidence="1">Young leaf</tissue>
    </source>
</reference>
<evidence type="ECO:0000313" key="1">
    <source>
        <dbReference type="EMBL" id="KAH7838320.1"/>
    </source>
</evidence>
<proteinExistence type="predicted"/>
<gene>
    <name evidence="1" type="ORF">Vadar_024959</name>
</gene>
<evidence type="ECO:0000313" key="2">
    <source>
        <dbReference type="Proteomes" id="UP000828048"/>
    </source>
</evidence>
<name>A0ACB7XCR6_9ERIC</name>
<dbReference type="Proteomes" id="UP000828048">
    <property type="component" value="Chromosome 6"/>
</dbReference>
<keyword evidence="2" id="KW-1185">Reference proteome</keyword>
<protein>
    <submittedName>
        <fullName evidence="1">Uncharacterized protein</fullName>
    </submittedName>
</protein>
<dbReference type="EMBL" id="CM037156">
    <property type="protein sequence ID" value="KAH7838320.1"/>
    <property type="molecule type" value="Genomic_DNA"/>
</dbReference>
<organism evidence="1 2">
    <name type="scientific">Vaccinium darrowii</name>
    <dbReference type="NCBI Taxonomy" id="229202"/>
    <lineage>
        <taxon>Eukaryota</taxon>
        <taxon>Viridiplantae</taxon>
        <taxon>Streptophyta</taxon>
        <taxon>Embryophyta</taxon>
        <taxon>Tracheophyta</taxon>
        <taxon>Spermatophyta</taxon>
        <taxon>Magnoliopsida</taxon>
        <taxon>eudicotyledons</taxon>
        <taxon>Gunneridae</taxon>
        <taxon>Pentapetalae</taxon>
        <taxon>asterids</taxon>
        <taxon>Ericales</taxon>
        <taxon>Ericaceae</taxon>
        <taxon>Vaccinioideae</taxon>
        <taxon>Vaccinieae</taxon>
        <taxon>Vaccinium</taxon>
    </lineage>
</organism>
<comment type="caution">
    <text evidence="1">The sequence shown here is derived from an EMBL/GenBank/DDBJ whole genome shotgun (WGS) entry which is preliminary data.</text>
</comment>